<keyword evidence="2" id="KW-1185">Reference proteome</keyword>
<proteinExistence type="predicted"/>
<organism evidence="1 2">
    <name type="scientific">Caldicellulosiruptor bescii</name>
    <name type="common">Anaerocellum thermophilum</name>
    <dbReference type="NCBI Taxonomy" id="31899"/>
    <lineage>
        <taxon>Bacteria</taxon>
        <taxon>Bacillati</taxon>
        <taxon>Bacillota</taxon>
        <taxon>Bacillota incertae sedis</taxon>
        <taxon>Caldicellulosiruptorales</taxon>
        <taxon>Caldicellulosiruptoraceae</taxon>
        <taxon>Caldicellulosiruptor</taxon>
    </lineage>
</organism>
<dbReference type="SUPFAM" id="SSF53335">
    <property type="entry name" value="S-adenosyl-L-methionine-dependent methyltransferases"/>
    <property type="match status" value="1"/>
</dbReference>
<sequence length="307" mass="36878">MHLLMHDVMRIAKEFHSPVCLRFSNSNYQRVSTCEKCLPKVHFKRKNNGNIRDYDCQNMIYYYCGRFSLKHLGELFMLLQRISHRIPNNPRIFSIGCGPCTDLFAFEKYIKHNKLNEKIKYHGIEKNVLWKEIHNFIIKHGKRHKLSKIEVSYLDAIREFQEVVRIMKEEQPNVILFQYVLSDIAKYYPVDLVKRFSEKFVEKAFEILPKSTMIIFNDTNVTQEYAKRNPDEIKGRIFLEHLSERFWTNRNISVIKYYFPYKDDPSLKFGAAHSDFRVDFSNIPEDLINYFEMWDEYRSAQLVLIKN</sequence>
<reference evidence="1 2" key="1">
    <citation type="submission" date="2017-05" db="EMBL/GenBank/DDBJ databases">
        <authorList>
            <person name="Varghese N."/>
            <person name="Submissions S."/>
        </authorList>
    </citation>
    <scope>NUCLEOTIDE SEQUENCE [LARGE SCALE GENOMIC DNA]</scope>
    <source>
        <strain evidence="1 2">MACB1020</strain>
    </source>
</reference>
<accession>A0ABY1S5P8</accession>
<dbReference type="GeneID" id="31774008"/>
<dbReference type="RefSeq" id="WP_015908961.1">
    <property type="nucleotide sequence ID" value="NZ_FUZJ01000001.1"/>
</dbReference>
<dbReference type="Proteomes" id="UP000196803">
    <property type="component" value="Unassembled WGS sequence"/>
</dbReference>
<protein>
    <submittedName>
        <fullName evidence="1">Uncharacterized protein</fullName>
    </submittedName>
</protein>
<evidence type="ECO:0000313" key="2">
    <source>
        <dbReference type="Proteomes" id="UP000196803"/>
    </source>
</evidence>
<evidence type="ECO:0000313" key="1">
    <source>
        <dbReference type="EMBL" id="SMR91328.1"/>
    </source>
</evidence>
<gene>
    <name evidence="1" type="ORF">SAMN05216240_0384</name>
</gene>
<comment type="caution">
    <text evidence="1">The sequence shown here is derived from an EMBL/GenBank/DDBJ whole genome shotgun (WGS) entry which is preliminary data.</text>
</comment>
<dbReference type="InterPro" id="IPR029063">
    <property type="entry name" value="SAM-dependent_MTases_sf"/>
</dbReference>
<name>A0ABY1S5P8_CALBS</name>
<dbReference type="EMBL" id="FXXC01000001">
    <property type="protein sequence ID" value="SMR91328.1"/>
    <property type="molecule type" value="Genomic_DNA"/>
</dbReference>